<comment type="caution">
    <text evidence="1">The sequence shown here is derived from an EMBL/GenBank/DDBJ whole genome shotgun (WGS) entry which is preliminary data.</text>
</comment>
<sequence>MPINYVWKSFLFHTLHFLKVPELDLPAQATEEFERIYSHYISSGNGDFIPYTSNYPKYLFLHYLIENKDVLVHGSNNENIEIFEPREQLLFTGNPVKAVFAASDGIWSMFFAVINRREYVGSLRNACFTLQTKKGIKRFYYFSVNEEYKGKLWRDGCIYIMPKNFFKRGGIQDEWICENKVKPLAKLSVTPKDFPFLEKVKRHKETDSMFKTIVKALIFNR</sequence>
<reference evidence="1 2" key="1">
    <citation type="submission" date="2019-03" db="EMBL/GenBank/DDBJ databases">
        <title>Genomic Encyclopedia of Type Strains, Phase IV (KMG-IV): sequencing the most valuable type-strain genomes for metagenomic binning, comparative biology and taxonomic classification.</title>
        <authorList>
            <person name="Goeker M."/>
        </authorList>
    </citation>
    <scope>NUCLEOTIDE SEQUENCE [LARGE SCALE GENOMIC DNA]</scope>
    <source>
        <strain evidence="1 2">DSM 24979</strain>
    </source>
</reference>
<keyword evidence="2" id="KW-1185">Reference proteome</keyword>
<evidence type="ECO:0000313" key="2">
    <source>
        <dbReference type="Proteomes" id="UP000295658"/>
    </source>
</evidence>
<gene>
    <name evidence="1" type="ORF">EDD69_10642</name>
</gene>
<dbReference type="EMBL" id="SLUL01000006">
    <property type="protein sequence ID" value="TCL49691.1"/>
    <property type="molecule type" value="Genomic_DNA"/>
</dbReference>
<protein>
    <submittedName>
        <fullName evidence="1">Uncharacterized protein</fullName>
    </submittedName>
</protein>
<dbReference type="AlphaFoldDB" id="A0A4R1QF35"/>
<dbReference type="RefSeq" id="WP_132948246.1">
    <property type="nucleotide sequence ID" value="NZ_BSVG01000008.1"/>
</dbReference>
<name>A0A4R1QF35_9BACL</name>
<proteinExistence type="predicted"/>
<dbReference type="OrthoDB" id="3518779at2"/>
<evidence type="ECO:0000313" key="1">
    <source>
        <dbReference type="EMBL" id="TCL49691.1"/>
    </source>
</evidence>
<organism evidence="1 2">
    <name type="scientific">Thermolongibacillus altinsuensis</name>
    <dbReference type="NCBI Taxonomy" id="575256"/>
    <lineage>
        <taxon>Bacteria</taxon>
        <taxon>Bacillati</taxon>
        <taxon>Bacillota</taxon>
        <taxon>Bacilli</taxon>
        <taxon>Bacillales</taxon>
        <taxon>Anoxybacillaceae</taxon>
        <taxon>Thermolongibacillus</taxon>
    </lineage>
</organism>
<dbReference type="Proteomes" id="UP000295658">
    <property type="component" value="Unassembled WGS sequence"/>
</dbReference>
<accession>A0A4R1QF35</accession>